<keyword evidence="1" id="KW-1133">Transmembrane helix</keyword>
<comment type="caution">
    <text evidence="2">The sequence shown here is derived from an EMBL/GenBank/DDBJ whole genome shotgun (WGS) entry which is preliminary data.</text>
</comment>
<accession>A0ABU5JNZ3</accession>
<reference evidence="2 3" key="1">
    <citation type="submission" date="2023-12" db="EMBL/GenBank/DDBJ databases">
        <title>Micromonospora sp. nov., isolated from Atacama Desert.</title>
        <authorList>
            <person name="Carro L."/>
            <person name="Golinska P."/>
            <person name="Klenk H.-P."/>
            <person name="Goodfellow M."/>
        </authorList>
    </citation>
    <scope>NUCLEOTIDE SEQUENCE [LARGE SCALE GENOMIC DNA]</scope>
    <source>
        <strain evidence="2 3">4G53</strain>
    </source>
</reference>
<gene>
    <name evidence="2" type="ORF">U2F25_33810</name>
</gene>
<sequence length="174" mass="18267">MVLAPAARKTALTVHVTTSVGWLGAVVVFIVLAVAAVRSRDAAVVEAGYVAMDLAARYAIVPLAVASLISGVVSSLGTSWGLVRHWWVLVKFLLIVVATVVLLLQLAPISVLADTAAGAGLMSGQWREARISLIVHATGGLLVLLAATVLAVYKPRGMTRYGARRRPQRVNPAP</sequence>
<organism evidence="2 3">
    <name type="scientific">Micromonospora sicca</name>
    <dbReference type="NCBI Taxonomy" id="2202420"/>
    <lineage>
        <taxon>Bacteria</taxon>
        <taxon>Bacillati</taxon>
        <taxon>Actinomycetota</taxon>
        <taxon>Actinomycetes</taxon>
        <taxon>Micromonosporales</taxon>
        <taxon>Micromonosporaceae</taxon>
        <taxon>Micromonospora</taxon>
    </lineage>
</organism>
<feature type="transmembrane region" description="Helical" evidence="1">
    <location>
        <begin position="133"/>
        <end position="153"/>
    </location>
</feature>
<keyword evidence="3" id="KW-1185">Reference proteome</keyword>
<keyword evidence="1" id="KW-0812">Transmembrane</keyword>
<evidence type="ECO:0000313" key="3">
    <source>
        <dbReference type="Proteomes" id="UP001290101"/>
    </source>
</evidence>
<name>A0ABU5JNZ3_9ACTN</name>
<keyword evidence="1" id="KW-0472">Membrane</keyword>
<protein>
    <submittedName>
        <fullName evidence="2">DUF2269 domain-containing protein</fullName>
    </submittedName>
</protein>
<evidence type="ECO:0000313" key="2">
    <source>
        <dbReference type="EMBL" id="MDZ5494365.1"/>
    </source>
</evidence>
<dbReference type="RefSeq" id="WP_322475169.1">
    <property type="nucleotide sequence ID" value="NZ_JAXOTR010000060.1"/>
</dbReference>
<dbReference type="Proteomes" id="UP001290101">
    <property type="component" value="Unassembled WGS sequence"/>
</dbReference>
<feature type="transmembrane region" description="Helical" evidence="1">
    <location>
        <begin position="55"/>
        <end position="76"/>
    </location>
</feature>
<proteinExistence type="predicted"/>
<feature type="transmembrane region" description="Helical" evidence="1">
    <location>
        <begin position="88"/>
        <end position="113"/>
    </location>
</feature>
<dbReference type="EMBL" id="JAXOTQ010000071">
    <property type="protein sequence ID" value="MDZ5494365.1"/>
    <property type="molecule type" value="Genomic_DNA"/>
</dbReference>
<feature type="transmembrane region" description="Helical" evidence="1">
    <location>
        <begin position="12"/>
        <end position="35"/>
    </location>
</feature>
<evidence type="ECO:0000256" key="1">
    <source>
        <dbReference type="SAM" id="Phobius"/>
    </source>
</evidence>